<gene>
    <name evidence="17" type="ORF">OFUS_LOCUS673</name>
</gene>
<dbReference type="Pfam" id="PF08147">
    <property type="entry name" value="DBP10CT"/>
    <property type="match status" value="1"/>
</dbReference>
<dbReference type="OrthoDB" id="10261375at2759"/>
<evidence type="ECO:0000256" key="14">
    <source>
        <dbReference type="ARBA" id="ARBA00068312"/>
    </source>
</evidence>
<dbReference type="InterPro" id="IPR014014">
    <property type="entry name" value="RNA_helicase_DEAD_Q_motif"/>
</dbReference>
<dbReference type="SUPFAM" id="SSF52540">
    <property type="entry name" value="P-loop containing nucleoside triphosphate hydrolases"/>
    <property type="match status" value="2"/>
</dbReference>
<keyword evidence="18" id="KW-1185">Reference proteome</keyword>
<feature type="compositionally biased region" description="Basic and acidic residues" evidence="16">
    <location>
        <begin position="798"/>
        <end position="822"/>
    </location>
</feature>
<keyword evidence="9" id="KW-0694">RNA-binding</keyword>
<evidence type="ECO:0000256" key="6">
    <source>
        <dbReference type="ARBA" id="ARBA00022801"/>
    </source>
</evidence>
<evidence type="ECO:0000256" key="5">
    <source>
        <dbReference type="ARBA" id="ARBA00022741"/>
    </source>
</evidence>
<dbReference type="EC" id="3.6.4.13" evidence="3"/>
<keyword evidence="5" id="KW-0547">Nucleotide-binding</keyword>
<accession>A0A8J1UE23</accession>
<comment type="catalytic activity">
    <reaction evidence="11">
        <text>ATP + H2O = ADP + phosphate + H(+)</text>
        <dbReference type="Rhea" id="RHEA:13065"/>
        <dbReference type="ChEBI" id="CHEBI:15377"/>
        <dbReference type="ChEBI" id="CHEBI:15378"/>
        <dbReference type="ChEBI" id="CHEBI:30616"/>
        <dbReference type="ChEBI" id="CHEBI:43474"/>
        <dbReference type="ChEBI" id="CHEBI:456216"/>
        <dbReference type="EC" id="3.6.4.13"/>
    </reaction>
</comment>
<evidence type="ECO:0000256" key="4">
    <source>
        <dbReference type="ARBA" id="ARBA00022553"/>
    </source>
</evidence>
<dbReference type="PANTHER" id="PTHR47959">
    <property type="entry name" value="ATP-DEPENDENT RNA HELICASE RHLE-RELATED"/>
    <property type="match status" value="1"/>
</dbReference>
<evidence type="ECO:0000313" key="17">
    <source>
        <dbReference type="EMBL" id="CAH1773023.1"/>
    </source>
</evidence>
<dbReference type="FunFam" id="3.40.50.300:FF:000865">
    <property type="entry name" value="ATP-dependent RNA helicase DDX54"/>
    <property type="match status" value="1"/>
</dbReference>
<feature type="region of interest" description="Disordered" evidence="16">
    <location>
        <begin position="622"/>
        <end position="645"/>
    </location>
</feature>
<feature type="region of interest" description="Disordered" evidence="16">
    <location>
        <begin position="687"/>
        <end position="723"/>
    </location>
</feature>
<feature type="compositionally biased region" description="Basic residues" evidence="16">
    <location>
        <begin position="771"/>
        <end position="782"/>
    </location>
</feature>
<keyword evidence="7" id="KW-0347">Helicase</keyword>
<evidence type="ECO:0000256" key="16">
    <source>
        <dbReference type="SAM" id="MobiDB-lite"/>
    </source>
</evidence>
<feature type="region of interest" description="Disordered" evidence="16">
    <location>
        <begin position="1"/>
        <end position="57"/>
    </location>
</feature>
<dbReference type="GO" id="GO:0005730">
    <property type="term" value="C:nucleolus"/>
    <property type="evidence" value="ECO:0007669"/>
    <property type="project" value="UniProtKB-SubCell"/>
</dbReference>
<protein>
    <recommendedName>
        <fullName evidence="14">ATP-dependent RNA helicase DDX54</fullName>
        <ecNumber evidence="3">3.6.4.13</ecNumber>
    </recommendedName>
    <alternativeName>
        <fullName evidence="15">DEAD box protein 54</fullName>
    </alternativeName>
</protein>
<dbReference type="Pfam" id="PF00270">
    <property type="entry name" value="DEAD"/>
    <property type="match status" value="1"/>
</dbReference>
<feature type="compositionally biased region" description="Basic residues" evidence="16">
    <location>
        <begin position="823"/>
        <end position="850"/>
    </location>
</feature>
<evidence type="ECO:0000256" key="8">
    <source>
        <dbReference type="ARBA" id="ARBA00022840"/>
    </source>
</evidence>
<dbReference type="PANTHER" id="PTHR47959:SF8">
    <property type="entry name" value="RNA HELICASE"/>
    <property type="match status" value="1"/>
</dbReference>
<comment type="similarity">
    <text evidence="2">Belongs to the DEAD box helicase family. DDX54/DBP10 subfamily.</text>
</comment>
<organism evidence="17 18">
    <name type="scientific">Owenia fusiformis</name>
    <name type="common">Polychaete worm</name>
    <dbReference type="NCBI Taxonomy" id="6347"/>
    <lineage>
        <taxon>Eukaryota</taxon>
        <taxon>Metazoa</taxon>
        <taxon>Spiralia</taxon>
        <taxon>Lophotrochozoa</taxon>
        <taxon>Annelida</taxon>
        <taxon>Polychaeta</taxon>
        <taxon>Sedentaria</taxon>
        <taxon>Canalipalpata</taxon>
        <taxon>Sabellida</taxon>
        <taxon>Oweniida</taxon>
        <taxon>Oweniidae</taxon>
        <taxon>Owenia</taxon>
    </lineage>
</organism>
<dbReference type="EMBL" id="CAIIXF020000001">
    <property type="protein sequence ID" value="CAH1773023.1"/>
    <property type="molecule type" value="Genomic_DNA"/>
</dbReference>
<feature type="compositionally biased region" description="Basic and acidic residues" evidence="16">
    <location>
        <begin position="43"/>
        <end position="52"/>
    </location>
</feature>
<dbReference type="Pfam" id="PF00271">
    <property type="entry name" value="Helicase_C"/>
    <property type="match status" value="1"/>
</dbReference>
<dbReference type="GO" id="GO:0003724">
    <property type="term" value="F:RNA helicase activity"/>
    <property type="evidence" value="ECO:0007669"/>
    <property type="project" value="UniProtKB-EC"/>
</dbReference>
<evidence type="ECO:0000256" key="9">
    <source>
        <dbReference type="ARBA" id="ARBA00022884"/>
    </source>
</evidence>
<dbReference type="CDD" id="cd18787">
    <property type="entry name" value="SF2_C_DEAD"/>
    <property type="match status" value="1"/>
</dbReference>
<dbReference type="Proteomes" id="UP000749559">
    <property type="component" value="Unassembled WGS sequence"/>
</dbReference>
<evidence type="ECO:0000313" key="18">
    <source>
        <dbReference type="Proteomes" id="UP000749559"/>
    </source>
</evidence>
<keyword evidence="10" id="KW-0539">Nucleus</keyword>
<sequence>MGKTKGPNKKRGQKTKKSPKFNKNKKVNQGFSQSTSTGANHGSQEKDSHDNAADSDEEFANDTRKMVAQQNRKKKKSGGFQAMGLSHAVFKGITRTGYKIPTPIQRKTIPLILEGKDVVAMARTGSGKTAAFLLPMFEKLKQHSAKSGARAIIMSPTRELALQTLKFTKELGRFSGLRAAVILGGDRMEDQFTALHENPDIIIATPGRFMHVVVEMDLKLHEVEYIVFDEADRLFEMGFQEQLKEIIARLPESRQTLLFSATLPKLMVEFARAGLHNPTLIRLDVDTKLSEQLKMSFLQCRNDDKASALLYLLKNVLKPKQQTVVFVATKHHVEYLQALLEASDIKCSYTYSSLDQTARKINVAKFTNKKTSVMLVTDLAARGIDIPMLDCVINYNFPAKPKLFVHRVGRVARAGQSGIAYSLVSIDELAYVIDLHLFLGRPMKVTTPAKPLKDEDGVYGMMPQVTLDEHQEKITQITSTSVDLKNLKQVSENGYKQYLRSRPAAASESIKRTKEMQALALGQHPMFGSNVLEDARSDLLHKMKSYKPNTTIFEINSTTKSTALSVMQTKRRKHTNVIGRNALKVSDREAKFLEAVPDGTTCTSSVLDDADIEGAFSNIVAPKRYNNDGDSSTQPPHKKKKQQLGKDEEYYISYKPKDYQSEKGLTVGASFEQQAMGAVLDFTGDDDKTNRKISGQKKWDRKKKKFVSVDSGNPKGKRKVKTESGQWINASYKTDIYKDWLNKNKVEEQEEDSDTETQKHVNPNRLSVVGFKKRGFHTKGSKKPGEGSGPAKGGFRNARSELKSKDQILKSRREHAKKENFQKHRQLINQKRRGKNMAGKAGKKGKKGRK</sequence>
<dbReference type="CDD" id="cd17959">
    <property type="entry name" value="DEADc_DDX54"/>
    <property type="match status" value="1"/>
</dbReference>
<dbReference type="PROSITE" id="PS51195">
    <property type="entry name" value="Q_MOTIF"/>
    <property type="match status" value="1"/>
</dbReference>
<feature type="compositionally biased region" description="Basic residues" evidence="16">
    <location>
        <begin position="1"/>
        <end position="26"/>
    </location>
</feature>
<dbReference type="AlphaFoldDB" id="A0A8J1UE23"/>
<dbReference type="InterPro" id="IPR050079">
    <property type="entry name" value="DEAD_box_RNA_helicase"/>
</dbReference>
<dbReference type="InterPro" id="IPR033517">
    <property type="entry name" value="DDX54/DBP10_DEAD-box_helicase"/>
</dbReference>
<keyword evidence="8" id="KW-0067">ATP-binding</keyword>
<evidence type="ECO:0000256" key="13">
    <source>
        <dbReference type="ARBA" id="ARBA00064259"/>
    </source>
</evidence>
<dbReference type="SMART" id="SM00487">
    <property type="entry name" value="DEXDc"/>
    <property type="match status" value="1"/>
</dbReference>
<dbReference type="PROSITE" id="PS51192">
    <property type="entry name" value="HELICASE_ATP_BIND_1"/>
    <property type="match status" value="1"/>
</dbReference>
<comment type="function">
    <text evidence="12">Has RNA-dependent ATPase activity. Represses the transcriptional activity of nuclear receptors.</text>
</comment>
<keyword evidence="6" id="KW-0378">Hydrolase</keyword>
<dbReference type="InterPro" id="IPR014001">
    <property type="entry name" value="Helicase_ATP-bd"/>
</dbReference>
<feature type="compositionally biased region" description="Polar residues" evidence="16">
    <location>
        <begin position="29"/>
        <end position="42"/>
    </location>
</feature>
<dbReference type="GO" id="GO:0005524">
    <property type="term" value="F:ATP binding"/>
    <property type="evidence" value="ECO:0007669"/>
    <property type="project" value="UniProtKB-KW"/>
</dbReference>
<evidence type="ECO:0000256" key="10">
    <source>
        <dbReference type="ARBA" id="ARBA00023242"/>
    </source>
</evidence>
<dbReference type="InterPro" id="IPR012541">
    <property type="entry name" value="DBP10_C"/>
</dbReference>
<feature type="region of interest" description="Disordered" evidence="16">
    <location>
        <begin position="746"/>
        <end position="850"/>
    </location>
</feature>
<dbReference type="InterPro" id="IPR000629">
    <property type="entry name" value="RNA-helicase_DEAD-box_CS"/>
</dbReference>
<evidence type="ECO:0000256" key="7">
    <source>
        <dbReference type="ARBA" id="ARBA00022806"/>
    </source>
</evidence>
<reference evidence="17" key="1">
    <citation type="submission" date="2022-03" db="EMBL/GenBank/DDBJ databases">
        <authorList>
            <person name="Martin C."/>
        </authorList>
    </citation>
    <scope>NUCLEOTIDE SEQUENCE</scope>
</reference>
<dbReference type="InterPro" id="IPR027417">
    <property type="entry name" value="P-loop_NTPase"/>
</dbReference>
<evidence type="ECO:0000256" key="1">
    <source>
        <dbReference type="ARBA" id="ARBA00004604"/>
    </source>
</evidence>
<name>A0A8J1UE23_OWEFU</name>
<dbReference type="InterPro" id="IPR011545">
    <property type="entry name" value="DEAD/DEAH_box_helicase_dom"/>
</dbReference>
<comment type="subcellular location">
    <subcellularLocation>
        <location evidence="1">Nucleus</location>
        <location evidence="1">Nucleolus</location>
    </subcellularLocation>
</comment>
<evidence type="ECO:0000256" key="2">
    <source>
        <dbReference type="ARBA" id="ARBA00010379"/>
    </source>
</evidence>
<dbReference type="SMART" id="SM01123">
    <property type="entry name" value="DBP10CT"/>
    <property type="match status" value="1"/>
</dbReference>
<dbReference type="GO" id="GO:0016787">
    <property type="term" value="F:hydrolase activity"/>
    <property type="evidence" value="ECO:0007669"/>
    <property type="project" value="UniProtKB-KW"/>
</dbReference>
<dbReference type="SMART" id="SM00490">
    <property type="entry name" value="HELICc"/>
    <property type="match status" value="1"/>
</dbReference>
<evidence type="ECO:0000256" key="15">
    <source>
        <dbReference type="ARBA" id="ARBA00075544"/>
    </source>
</evidence>
<proteinExistence type="inferred from homology"/>
<dbReference type="InterPro" id="IPR001650">
    <property type="entry name" value="Helicase_C-like"/>
</dbReference>
<dbReference type="FunFam" id="3.40.50.300:FF:000784">
    <property type="entry name" value="ATP-dependent RNA helicase DDX54"/>
    <property type="match status" value="1"/>
</dbReference>
<dbReference type="GO" id="GO:0005829">
    <property type="term" value="C:cytosol"/>
    <property type="evidence" value="ECO:0007669"/>
    <property type="project" value="TreeGrafter"/>
</dbReference>
<keyword evidence="4" id="KW-0597">Phosphoprotein</keyword>
<evidence type="ECO:0000256" key="3">
    <source>
        <dbReference type="ARBA" id="ARBA00012552"/>
    </source>
</evidence>
<dbReference type="Gene3D" id="3.40.50.300">
    <property type="entry name" value="P-loop containing nucleotide triphosphate hydrolases"/>
    <property type="match status" value="2"/>
</dbReference>
<evidence type="ECO:0000256" key="11">
    <source>
        <dbReference type="ARBA" id="ARBA00047984"/>
    </source>
</evidence>
<dbReference type="GO" id="GO:0006396">
    <property type="term" value="P:RNA processing"/>
    <property type="evidence" value="ECO:0007669"/>
    <property type="project" value="UniProtKB-ARBA"/>
</dbReference>
<dbReference type="GO" id="GO:0003723">
    <property type="term" value="F:RNA binding"/>
    <property type="evidence" value="ECO:0007669"/>
    <property type="project" value="UniProtKB-KW"/>
</dbReference>
<dbReference type="PROSITE" id="PS51194">
    <property type="entry name" value="HELICASE_CTER"/>
    <property type="match status" value="1"/>
</dbReference>
<dbReference type="PROSITE" id="PS00039">
    <property type="entry name" value="DEAD_ATP_HELICASE"/>
    <property type="match status" value="1"/>
</dbReference>
<comment type="caution">
    <text evidence="17">The sequence shown here is derived from an EMBL/GenBank/DDBJ whole genome shotgun (WGS) entry which is preliminary data.</text>
</comment>
<evidence type="ECO:0000256" key="12">
    <source>
        <dbReference type="ARBA" id="ARBA00055126"/>
    </source>
</evidence>
<comment type="subunit">
    <text evidence="13">Interacts in a hormone-dependent manner with nuclear receptors.</text>
</comment>